<dbReference type="AlphaFoldDB" id="A0A6A4GTJ0"/>
<protein>
    <recommendedName>
        <fullName evidence="2">Glycosyl hydrolase family 95 N-terminal domain-containing protein</fullName>
    </recommendedName>
</protein>
<accession>A0A6A4GTJ0</accession>
<dbReference type="Pfam" id="PF14498">
    <property type="entry name" value="Glyco_hyd_65N_2"/>
    <property type="match status" value="1"/>
</dbReference>
<keyword evidence="1" id="KW-0732">Signal</keyword>
<evidence type="ECO:0000259" key="2">
    <source>
        <dbReference type="Pfam" id="PF14498"/>
    </source>
</evidence>
<gene>
    <name evidence="3" type="ORF">BT96DRAFT_1003939</name>
</gene>
<proteinExistence type="predicted"/>
<feature type="chain" id="PRO_5025412614" description="Glycosyl hydrolase family 95 N-terminal domain-containing protein" evidence="1">
    <location>
        <begin position="21"/>
        <end position="187"/>
    </location>
</feature>
<name>A0A6A4GTJ0_9AGAR</name>
<dbReference type="Gene3D" id="2.70.98.50">
    <property type="entry name" value="putative glycoside hydrolase family protein from bacillus halodurans"/>
    <property type="match status" value="1"/>
</dbReference>
<dbReference type="OrthoDB" id="3206559at2759"/>
<feature type="domain" description="Glycosyl hydrolase family 95 N-terminal" evidence="2">
    <location>
        <begin position="81"/>
        <end position="175"/>
    </location>
</feature>
<evidence type="ECO:0000256" key="1">
    <source>
        <dbReference type="SAM" id="SignalP"/>
    </source>
</evidence>
<dbReference type="InterPro" id="IPR027414">
    <property type="entry name" value="GH95_N_dom"/>
</dbReference>
<keyword evidence="4" id="KW-1185">Reference proteome</keyword>
<sequence>MKRKTFAASTLFAVVALSSSSSTPPAAFPASGNGLSTTQRKVCGLKDSRRGGHRNSAVEHLNFYGLENLLVKTYLKKLPNETTATHLALERIRASLFANATGDVYPLTSPFPFYGMTYSFIALRLIKFVVGSYVGAGHLITMNVSDPATDFARWLDLDEGVARTTWTQSSSTFIRCVSYDFQWGAEA</sequence>
<organism evidence="3 4">
    <name type="scientific">Gymnopus androsaceus JB14</name>
    <dbReference type="NCBI Taxonomy" id="1447944"/>
    <lineage>
        <taxon>Eukaryota</taxon>
        <taxon>Fungi</taxon>
        <taxon>Dikarya</taxon>
        <taxon>Basidiomycota</taxon>
        <taxon>Agaricomycotina</taxon>
        <taxon>Agaricomycetes</taxon>
        <taxon>Agaricomycetidae</taxon>
        <taxon>Agaricales</taxon>
        <taxon>Marasmiineae</taxon>
        <taxon>Omphalotaceae</taxon>
        <taxon>Gymnopus</taxon>
    </lineage>
</organism>
<dbReference type="Proteomes" id="UP000799118">
    <property type="component" value="Unassembled WGS sequence"/>
</dbReference>
<dbReference type="EMBL" id="ML769730">
    <property type="protein sequence ID" value="KAE9388723.1"/>
    <property type="molecule type" value="Genomic_DNA"/>
</dbReference>
<evidence type="ECO:0000313" key="3">
    <source>
        <dbReference type="EMBL" id="KAE9388723.1"/>
    </source>
</evidence>
<evidence type="ECO:0000313" key="4">
    <source>
        <dbReference type="Proteomes" id="UP000799118"/>
    </source>
</evidence>
<reference evidence="3" key="1">
    <citation type="journal article" date="2019" name="Environ. Microbiol.">
        <title>Fungal ecological strategies reflected in gene transcription - a case study of two litter decomposers.</title>
        <authorList>
            <person name="Barbi F."/>
            <person name="Kohler A."/>
            <person name="Barry K."/>
            <person name="Baskaran P."/>
            <person name="Daum C."/>
            <person name="Fauchery L."/>
            <person name="Ihrmark K."/>
            <person name="Kuo A."/>
            <person name="LaButti K."/>
            <person name="Lipzen A."/>
            <person name="Morin E."/>
            <person name="Grigoriev I.V."/>
            <person name="Henrissat B."/>
            <person name="Lindahl B."/>
            <person name="Martin F."/>
        </authorList>
    </citation>
    <scope>NUCLEOTIDE SEQUENCE</scope>
    <source>
        <strain evidence="3">JB14</strain>
    </source>
</reference>
<feature type="signal peptide" evidence="1">
    <location>
        <begin position="1"/>
        <end position="20"/>
    </location>
</feature>